<sequence length="2163" mass="247577">MAGLQSDNISIASARQYGFSKERDTCVFCGKKSRPPPMDPLAPVFVFFSLVDCRHYVCQPCALVNCDNAGRYIHCPTCHSVSRLAQTGKKRTGHDESRVSIDDGVSSVASHASRRSMRPLADDRPARSAFARVDRNKKRSYSVQFMANPTASVVPPLGDVAEHNQGDVPGTSPLTRDAVENLPRDPSYMRRERAKEAAVKAGPKEDVAVNLYTIKSSAAPRRRSSGTRASSVPLPPTGHRYLPPPIPFAPPPPLRIRTVEEEEKEESRDKKMETEVQQGVNVPLSSIADEIREALLASLAKEAQERFTIATAEEYRRNVMSKQREIREKEILAARGSLSNEFDVRLSPRTPLDASDGQVSATSDDETPAGPRGKHPRGVLHYDREETPTLSMASLEPPAHPQGMTTTGMGPQKLETTEGTVARESPETEEKLADLQGQARHEMQHQIERLHVEMMSPTQVVVALDEIEVKEREILEGVEAVERRLLSTARFQDVVERSAFEAQRLSAERTAQVTIEYLAYIFKEFEELAASEMEHRAFVEELQSSSWFPLERDFHASLKGLFEVENLRLTEQRQVEHTRALITLTTEETTTRMRLGQAALNELTHLHMTALETIVDCRRQLQLKEMRRGASRIVAEQQLYMQQLYALAAEEDAKRWKVLEEEQRDRHAEWTTFITAMPTLRTETAFPSTGASGTALQESRSSYAPELSHAVTTMTPTLVASQYIAALVEEAELEALRLQQTERHERHGLINAFCTQSQRLRAYEASMETPYLDTPLSQRLIANGQRRLELREEEKRIELQQRAWTSFRSIVNKATEEQEQIATMERMLRAIAERSRSVLRRCFGEAELALIDEEKHERRSIEVEERRARVNHARDAVRREEVLLAEERLLQDASGMQFLNAMDVAVRQFSSEAARIAKDEHLERLALEQVERLECLSLTQTLKLRMSLDEHEVQQQLADFHSTIETTTAASAWRARCFLVETEELRARDGIYNDEAGEWSWWVADERRQRIELTSLEAERLMQAKEAERLGAKMKDCEGKEEQRRIEIKREETRAWAVVGEDAIRHAANASKREEQRLIEEAQRERHANQSQRRRRALEDLLQDEGDDRHYIFEDERDARRRLRRQFFQHSCNILDKKGTNPDESEDPSKSEITPAAQAAGHSPLSDLSAAMLDEERIRHRRLRELARQEELIEAQVRLREAQLRIEEEAERRARIEEEKRLALAESERLLREAERLAEERIRRAREEAERYAEQEMRRVRDASERQAAHAAALRAIEEEEKIAVVEAQLRAAERALKEAERRAEEDVRRVKAEAEAFAAAEAQRVALESKRLLQEHREEREQQLRQKDVEVQQRLRCIEQQAQEAILAAKAEAIRAAEEAQRRLEELEARHLGRAAAVDAAKVSVRVAQERMRELEESQQLTSSRPPMAVAAETNTCTAEAAPAPAPAAAAAAALQGSQGQPKDGYALTAMVCTNVIRAAIREAVEEVVKATKEAWHVSEEAEQRLRMERRRLRRRQAERDRAEQELLDVENRSLLWDEEEEKEPKNWVGAGAEEEMFSTPLGQSTGCRGRKKRGEKLQISSQPPPGDGCGVCQRRDTVGPCVKCGLQVCLYCGPAVPHRTCCEQQHIDVVNAHRRHLSRELHEERQMENDAEPNKGDESSLWEVGDLAGSLPQRGEMGTSPLGVRRQLLPDESSEAKTDEYEEHPEKKDAMRETKRPETTGIVEEPRTERKRYEAFFVPLACDAEPRRPKPPTPRNYVPGVFTATSRFAKAERRCSPPVRRARSNRHVDPANEKETRQWQSRFPGSAPKERPPSYANQKQYRQPGPRQPFTALHQQAKDPLLGRLDWRLRRRETERVVMQDPLSGSGRPSSFGPRENKLPAKTARLSRGMAERISSLDHSTELDESVNEFAHRDPTGLERTYYAGKPVRPPEQEYNANDLADMRHRYSARRQHQEQYRLTKLPSREDEQHVNVRRERVILTTYHELPQYTGTQRRHESVRYDAQRCDEYNVHTTPTLHQLDQRLRHLQQHRVFDRSYERAPDVHCVRHHFRQETERNCPHAAASSTARRPISSHDPCITVRLFPNTYGSTATTATASRQRTRGGSSRRHASRTGRRSTPRVVSPPWRTDLNSELVRPPWNFEQPHSFVAKPYKQVLLPFQT</sequence>
<dbReference type="PROSITE" id="PS00518">
    <property type="entry name" value="ZF_RING_1"/>
    <property type="match status" value="1"/>
</dbReference>
<evidence type="ECO:0000256" key="2">
    <source>
        <dbReference type="ARBA" id="ARBA00022771"/>
    </source>
</evidence>
<reference evidence="8 9" key="1">
    <citation type="submission" date="2013-07" db="EMBL/GenBank/DDBJ databases">
        <authorList>
            <person name="Stoco P.H."/>
            <person name="Wagner G."/>
            <person name="Gerber A."/>
            <person name="Zaha A."/>
            <person name="Thompson C."/>
            <person name="Bartholomeu D.C."/>
            <person name="Luckemeyer D.D."/>
            <person name="Bahia D."/>
            <person name="Loreto E."/>
            <person name="Prestes E.B."/>
            <person name="Lima F.M."/>
            <person name="Rodrigues-Luiz G."/>
            <person name="Vallejo G.A."/>
            <person name="Filho J.F."/>
            <person name="Monteiro K.M."/>
            <person name="Tyler K.M."/>
            <person name="de Almeida L.G."/>
            <person name="Ortiz M.F."/>
            <person name="Siervo M.A."/>
            <person name="de Moraes M.H."/>
            <person name="Cunha O.L."/>
            <person name="Mendonca-Neto R."/>
            <person name="Silva R."/>
            <person name="Teixeira S.M."/>
            <person name="Murta S.M."/>
            <person name="Sincero T.C."/>
            <person name="Mendes T.A."/>
            <person name="Urmenyi T.P."/>
            <person name="Silva V.G."/>
            <person name="da Rocha W.D."/>
            <person name="Andersson B."/>
            <person name="Romanha A.J."/>
            <person name="Steindel M."/>
            <person name="de Vasconcelos A.T."/>
            <person name="Grisard E.C."/>
        </authorList>
    </citation>
    <scope>NUCLEOTIDE SEQUENCE [LARGE SCALE GENOMIC DNA]</scope>
    <source>
        <strain evidence="8 9">SC58</strain>
    </source>
</reference>
<evidence type="ECO:0000256" key="5">
    <source>
        <dbReference type="SAM" id="Coils"/>
    </source>
</evidence>
<dbReference type="InterPro" id="IPR017907">
    <property type="entry name" value="Znf_RING_CS"/>
</dbReference>
<feature type="compositionally biased region" description="Basic and acidic residues" evidence="6">
    <location>
        <begin position="1642"/>
        <end position="1660"/>
    </location>
</feature>
<feature type="region of interest" description="Disordered" evidence="6">
    <location>
        <begin position="1642"/>
        <end position="1725"/>
    </location>
</feature>
<protein>
    <recommendedName>
        <fullName evidence="7">RING-type domain-containing protein</fullName>
    </recommendedName>
</protein>
<gene>
    <name evidence="8" type="ORF">TRSC58_01175</name>
</gene>
<evidence type="ECO:0000259" key="7">
    <source>
        <dbReference type="PROSITE" id="PS50089"/>
    </source>
</evidence>
<dbReference type="Proteomes" id="UP000031737">
    <property type="component" value="Unassembled WGS sequence"/>
</dbReference>
<feature type="compositionally biased region" description="Pro residues" evidence="6">
    <location>
        <begin position="242"/>
        <end position="254"/>
    </location>
</feature>
<feature type="coiled-coil region" evidence="5">
    <location>
        <begin position="1065"/>
        <end position="1092"/>
    </location>
</feature>
<evidence type="ECO:0000313" key="8">
    <source>
        <dbReference type="EMBL" id="ESL11084.1"/>
    </source>
</evidence>
<evidence type="ECO:0000256" key="3">
    <source>
        <dbReference type="ARBA" id="ARBA00022833"/>
    </source>
</evidence>
<feature type="region of interest" description="Disordered" evidence="6">
    <location>
        <begin position="2091"/>
        <end position="2131"/>
    </location>
</feature>
<dbReference type="PROSITE" id="PS50089">
    <property type="entry name" value="ZF_RING_2"/>
    <property type="match status" value="1"/>
</dbReference>
<feature type="region of interest" description="Disordered" evidence="6">
    <location>
        <begin position="1561"/>
        <end position="1592"/>
    </location>
</feature>
<feature type="region of interest" description="Disordered" evidence="6">
    <location>
        <begin position="1771"/>
        <end position="1840"/>
    </location>
</feature>
<keyword evidence="2 4" id="KW-0863">Zinc-finger</keyword>
<evidence type="ECO:0000256" key="4">
    <source>
        <dbReference type="PROSITE-ProRule" id="PRU00175"/>
    </source>
</evidence>
<name>A0A061J889_TRYRA</name>
<feature type="compositionally biased region" description="Basic and acidic residues" evidence="6">
    <location>
        <begin position="1696"/>
        <end position="1725"/>
    </location>
</feature>
<keyword evidence="5" id="KW-0175">Coiled coil</keyword>
<keyword evidence="3" id="KW-0862">Zinc</keyword>
<evidence type="ECO:0000256" key="6">
    <source>
        <dbReference type="SAM" id="MobiDB-lite"/>
    </source>
</evidence>
<feature type="region of interest" description="Disordered" evidence="6">
    <location>
        <begin position="1134"/>
        <end position="1166"/>
    </location>
</feature>
<feature type="region of interest" description="Disordered" evidence="6">
    <location>
        <begin position="1415"/>
        <end position="1437"/>
    </location>
</feature>
<feature type="coiled-coil region" evidence="5">
    <location>
        <begin position="1500"/>
        <end position="1534"/>
    </location>
</feature>
<feature type="compositionally biased region" description="Basic residues" evidence="6">
    <location>
        <begin position="2101"/>
        <end position="2120"/>
    </location>
</feature>
<dbReference type="GO" id="GO:0008270">
    <property type="term" value="F:zinc ion binding"/>
    <property type="evidence" value="ECO:0007669"/>
    <property type="project" value="UniProtKB-KW"/>
</dbReference>
<keyword evidence="9" id="KW-1185">Reference proteome</keyword>
<dbReference type="VEuPathDB" id="TriTrypDB:TRSC58_01175"/>
<feature type="region of interest" description="Disordered" evidence="6">
    <location>
        <begin position="85"/>
        <end position="123"/>
    </location>
</feature>
<proteinExistence type="predicted"/>
<dbReference type="OrthoDB" id="267853at2759"/>
<feature type="compositionally biased region" description="Basic and acidic residues" evidence="6">
    <location>
        <begin position="1788"/>
        <end position="1799"/>
    </location>
</feature>
<feature type="region of interest" description="Disordered" evidence="6">
    <location>
        <begin position="344"/>
        <end position="380"/>
    </location>
</feature>
<comment type="caution">
    <text evidence="8">The sequence shown here is derived from an EMBL/GenBank/DDBJ whole genome shotgun (WGS) entry which is preliminary data.</text>
</comment>
<accession>A0A061J889</accession>
<organism evidence="8 9">
    <name type="scientific">Trypanosoma rangeli SC58</name>
    <dbReference type="NCBI Taxonomy" id="429131"/>
    <lineage>
        <taxon>Eukaryota</taxon>
        <taxon>Discoba</taxon>
        <taxon>Euglenozoa</taxon>
        <taxon>Kinetoplastea</taxon>
        <taxon>Metakinetoplastina</taxon>
        <taxon>Trypanosomatida</taxon>
        <taxon>Trypanosomatidae</taxon>
        <taxon>Trypanosoma</taxon>
        <taxon>Herpetosoma</taxon>
    </lineage>
</organism>
<evidence type="ECO:0000256" key="1">
    <source>
        <dbReference type="ARBA" id="ARBA00022723"/>
    </source>
</evidence>
<evidence type="ECO:0000313" key="9">
    <source>
        <dbReference type="Proteomes" id="UP000031737"/>
    </source>
</evidence>
<feature type="region of interest" description="Disordered" evidence="6">
    <location>
        <begin position="218"/>
        <end position="254"/>
    </location>
</feature>
<keyword evidence="1" id="KW-0479">Metal-binding</keyword>
<feature type="compositionally biased region" description="Low complexity" evidence="6">
    <location>
        <begin position="2091"/>
        <end position="2100"/>
    </location>
</feature>
<dbReference type="EMBL" id="AUPL01001175">
    <property type="protein sequence ID" value="ESL11084.1"/>
    <property type="molecule type" value="Genomic_DNA"/>
</dbReference>
<feature type="domain" description="RING-type" evidence="7">
    <location>
        <begin position="26"/>
        <end position="79"/>
    </location>
</feature>
<dbReference type="InterPro" id="IPR001841">
    <property type="entry name" value="Znf_RING"/>
</dbReference>
<feature type="region of interest" description="Disordered" evidence="6">
    <location>
        <begin position="392"/>
        <end position="413"/>
    </location>
</feature>